<reference evidence="2 3" key="1">
    <citation type="submission" date="2018-07" db="EMBL/GenBank/DDBJ databases">
        <title>The complete nuclear genome of the prasinophyte Chloropicon primus (CCMP1205).</title>
        <authorList>
            <person name="Pombert J.-F."/>
            <person name="Otis C."/>
            <person name="Turmel M."/>
            <person name="Lemieux C."/>
        </authorList>
    </citation>
    <scope>NUCLEOTIDE SEQUENCE [LARGE SCALE GENOMIC DNA]</scope>
    <source>
        <strain evidence="2 3">CCMP1205</strain>
    </source>
</reference>
<organism evidence="2 3">
    <name type="scientific">Chloropicon primus</name>
    <dbReference type="NCBI Taxonomy" id="1764295"/>
    <lineage>
        <taxon>Eukaryota</taxon>
        <taxon>Viridiplantae</taxon>
        <taxon>Chlorophyta</taxon>
        <taxon>Chloropicophyceae</taxon>
        <taxon>Chloropicales</taxon>
        <taxon>Chloropicaceae</taxon>
        <taxon>Chloropicon</taxon>
    </lineage>
</organism>
<feature type="region of interest" description="Disordered" evidence="1">
    <location>
        <begin position="17"/>
        <end position="55"/>
    </location>
</feature>
<keyword evidence="3" id="KW-1185">Reference proteome</keyword>
<feature type="compositionally biased region" description="Basic and acidic residues" evidence="1">
    <location>
        <begin position="18"/>
        <end position="28"/>
    </location>
</feature>
<dbReference type="EMBL" id="CP031034">
    <property type="protein sequence ID" value="QDZ18301.1"/>
    <property type="molecule type" value="Genomic_DNA"/>
</dbReference>
<dbReference type="Proteomes" id="UP000316726">
    <property type="component" value="Chromosome 1"/>
</dbReference>
<accession>A0A5B8MDH8</accession>
<protein>
    <submittedName>
        <fullName evidence="2">Uncharacterized protein</fullName>
    </submittedName>
</protein>
<evidence type="ECO:0000313" key="2">
    <source>
        <dbReference type="EMBL" id="QDZ18301.1"/>
    </source>
</evidence>
<dbReference type="AlphaFoldDB" id="A0A5B8MDH8"/>
<sequence length="219" mass="25320">MNALVKALVKQKRLLNAMEDHDKKAREEERDESDLPRWMTGAEPAGSSLRKGKETPREEIKKFKIILGWRDNPKGPKKVIVIGGKEYDPYRGKSTLKQICPKKLRAVISDLSPTLWERFMTDLSSVVEPFQDASEDAWVPILCFFFPCFLAWRAKYIGRIKENLIQALVARHYVEFHNLGLHLRFKEIAAPILFCGMNVSQKVPVIEIVWDPSLWTDRI</sequence>
<evidence type="ECO:0000256" key="1">
    <source>
        <dbReference type="SAM" id="MobiDB-lite"/>
    </source>
</evidence>
<gene>
    <name evidence="2" type="ORF">A3770_01p08190</name>
</gene>
<evidence type="ECO:0000313" key="3">
    <source>
        <dbReference type="Proteomes" id="UP000316726"/>
    </source>
</evidence>
<name>A0A5B8MDH8_9CHLO</name>
<proteinExistence type="predicted"/>